<sequence>MVLENKLWCTEEDGIDDVVRLQPLNIIKSKFAYITVSRVIVMLYNEVLFSTAQWETELEEKTALTQMDPSITFGVEIEFICVYEENAFTNLAKYPGLIPDEEKGEFDHVEPGHAIWYMLNKANIAAAGWEDLDAPPVRPYSTWTVKEDEVQLSDGERRCIDGYEERPIELTSPVLKLADPQSFQQIQRVLRTLAYMEDEFSCRFVTNKTCGLHVHIGCGEDKFIPLPVAKRVFQLTTAHEHNFDAMHAASRVRAPIDCTGDDSYLLFAPLSFFHRNAEASSCNKNVFHWLQSIEAARTYADVCRFFQIEWGTNLLDGHRATINFDNLFFSEVSRKVGDDVTKTIEFRQHVGSLDFVEISRYVLFLGYTVSYCFQAADEQFIKLLVKATDARFTVEHLMHAVGAPADVLALRPKKQNARLRCGSGVTVVSGGPPTALAALMARNAHELAMNKDSDKTNEIRDEKWKSGLYGLDRAFSALVMDSDHVQDMIVEAASSVYGSQPDVELDEVSSQARATVFSKLANMYR</sequence>
<dbReference type="InterPro" id="IPR022025">
    <property type="entry name" value="Amidoligase_2"/>
</dbReference>
<gene>
    <name evidence="1" type="ORF">SLS60_000816</name>
</gene>
<proteinExistence type="predicted"/>
<evidence type="ECO:0008006" key="3">
    <source>
        <dbReference type="Google" id="ProtNLM"/>
    </source>
</evidence>
<dbReference type="EMBL" id="JAKJXO020000001">
    <property type="protein sequence ID" value="KAL1612587.1"/>
    <property type="molecule type" value="Genomic_DNA"/>
</dbReference>
<organism evidence="1 2">
    <name type="scientific">Paraconiothyrium brasiliense</name>
    <dbReference type="NCBI Taxonomy" id="300254"/>
    <lineage>
        <taxon>Eukaryota</taxon>
        <taxon>Fungi</taxon>
        <taxon>Dikarya</taxon>
        <taxon>Ascomycota</taxon>
        <taxon>Pezizomycotina</taxon>
        <taxon>Dothideomycetes</taxon>
        <taxon>Pleosporomycetidae</taxon>
        <taxon>Pleosporales</taxon>
        <taxon>Massarineae</taxon>
        <taxon>Didymosphaeriaceae</taxon>
        <taxon>Paraconiothyrium</taxon>
    </lineage>
</organism>
<name>A0ABR3S7B2_9PLEO</name>
<dbReference type="PANTHER" id="PTHR36847:SF1">
    <property type="entry name" value="AMIDOLIGASE ENZYME"/>
    <property type="match status" value="1"/>
</dbReference>
<comment type="caution">
    <text evidence="1">The sequence shown here is derived from an EMBL/GenBank/DDBJ whole genome shotgun (WGS) entry which is preliminary data.</text>
</comment>
<dbReference type="PANTHER" id="PTHR36847">
    <property type="entry name" value="AMIDOLIGASE ENZYME"/>
    <property type="match status" value="1"/>
</dbReference>
<dbReference type="Proteomes" id="UP001521785">
    <property type="component" value="Unassembled WGS sequence"/>
</dbReference>
<protein>
    <recommendedName>
        <fullName evidence="3">Amidoligase enzyme</fullName>
    </recommendedName>
</protein>
<reference evidence="1 2" key="1">
    <citation type="submission" date="2024-02" db="EMBL/GenBank/DDBJ databases">
        <title>De novo assembly and annotation of 12 fungi associated with fruit tree decline syndrome in Ontario, Canada.</title>
        <authorList>
            <person name="Sulman M."/>
            <person name="Ellouze W."/>
            <person name="Ilyukhin E."/>
        </authorList>
    </citation>
    <scope>NUCLEOTIDE SEQUENCE [LARGE SCALE GENOMIC DNA]</scope>
    <source>
        <strain evidence="1 2">M42-189</strain>
    </source>
</reference>
<dbReference type="Pfam" id="PF12224">
    <property type="entry name" value="Amidoligase_2"/>
    <property type="match status" value="1"/>
</dbReference>
<evidence type="ECO:0000313" key="1">
    <source>
        <dbReference type="EMBL" id="KAL1612587.1"/>
    </source>
</evidence>
<accession>A0ABR3S7B2</accession>
<keyword evidence="2" id="KW-1185">Reference proteome</keyword>
<evidence type="ECO:0000313" key="2">
    <source>
        <dbReference type="Proteomes" id="UP001521785"/>
    </source>
</evidence>